<gene>
    <name evidence="2" type="ORF">RFN57_03265</name>
</gene>
<evidence type="ECO:0000313" key="2">
    <source>
        <dbReference type="EMBL" id="MEC7051330.1"/>
    </source>
</evidence>
<keyword evidence="1" id="KW-0472">Membrane</keyword>
<organism evidence="2 3">
    <name type="scientific">Streptomyces violaceochromogenes</name>
    <dbReference type="NCBI Taxonomy" id="67377"/>
    <lineage>
        <taxon>Bacteria</taxon>
        <taxon>Bacillati</taxon>
        <taxon>Actinomycetota</taxon>
        <taxon>Actinomycetes</taxon>
        <taxon>Kitasatosporales</taxon>
        <taxon>Streptomycetaceae</taxon>
        <taxon>Streptomyces</taxon>
    </lineage>
</organism>
<evidence type="ECO:0000256" key="1">
    <source>
        <dbReference type="SAM" id="Phobius"/>
    </source>
</evidence>
<feature type="transmembrane region" description="Helical" evidence="1">
    <location>
        <begin position="47"/>
        <end position="65"/>
    </location>
</feature>
<accession>A0ABU6LQC7</accession>
<keyword evidence="1" id="KW-0812">Transmembrane</keyword>
<dbReference type="RefSeq" id="WP_327785326.1">
    <property type="nucleotide sequence ID" value="NZ_JAYXNZ010000002.1"/>
</dbReference>
<dbReference type="EMBL" id="JAYXNZ010000002">
    <property type="protein sequence ID" value="MEC7051330.1"/>
    <property type="molecule type" value="Genomic_DNA"/>
</dbReference>
<feature type="transmembrane region" description="Helical" evidence="1">
    <location>
        <begin position="7"/>
        <end position="27"/>
    </location>
</feature>
<protein>
    <recommendedName>
        <fullName evidence="4">DUF4235 domain-containing protein</fullName>
    </recommendedName>
</protein>
<dbReference type="Proteomes" id="UP001353952">
    <property type="component" value="Unassembled WGS sequence"/>
</dbReference>
<evidence type="ECO:0000313" key="3">
    <source>
        <dbReference type="Proteomes" id="UP001353952"/>
    </source>
</evidence>
<reference evidence="2 3" key="1">
    <citation type="submission" date="2024-01" db="EMBL/GenBank/DDBJ databases">
        <title>Genome analysis.</title>
        <authorList>
            <person name="Zhang K."/>
        </authorList>
    </citation>
    <scope>NUCLEOTIDE SEQUENCE [LARGE SCALE GENOMIC DNA]</scope>
    <source>
        <strain evidence="2 3">CGMCC 4.1753</strain>
    </source>
</reference>
<evidence type="ECO:0008006" key="4">
    <source>
        <dbReference type="Google" id="ProtNLM"/>
    </source>
</evidence>
<comment type="caution">
    <text evidence="2">The sequence shown here is derived from an EMBL/GenBank/DDBJ whole genome shotgun (WGS) entry which is preliminary data.</text>
</comment>
<sequence>MSRKAVPAYIAGFVWVAIVTSLGAVQVKILRWTAAEGAPTDPRLARQAFYAVTISVAVLLAEGLIRAYSQMISQQWSAVRPLWRYSHRERKQALRVIRQFRKTGQLPTTPSPPAPPSAP</sequence>
<name>A0ABU6LQC7_9ACTN</name>
<keyword evidence="1" id="KW-1133">Transmembrane helix</keyword>
<proteinExistence type="predicted"/>
<keyword evidence="3" id="KW-1185">Reference proteome</keyword>